<name>A0A6A5YFL5_9PLEO</name>
<reference evidence="3" key="1">
    <citation type="journal article" date="2020" name="Stud. Mycol.">
        <title>101 Dothideomycetes genomes: a test case for predicting lifestyles and emergence of pathogens.</title>
        <authorList>
            <person name="Haridas S."/>
            <person name="Albert R."/>
            <person name="Binder M."/>
            <person name="Bloem J."/>
            <person name="Labutti K."/>
            <person name="Salamov A."/>
            <person name="Andreopoulos B."/>
            <person name="Baker S."/>
            <person name="Barry K."/>
            <person name="Bills G."/>
            <person name="Bluhm B."/>
            <person name="Cannon C."/>
            <person name="Castanera R."/>
            <person name="Culley D."/>
            <person name="Daum C."/>
            <person name="Ezra D."/>
            <person name="Gonzalez J."/>
            <person name="Henrissat B."/>
            <person name="Kuo A."/>
            <person name="Liang C."/>
            <person name="Lipzen A."/>
            <person name="Lutzoni F."/>
            <person name="Magnuson J."/>
            <person name="Mondo S."/>
            <person name="Nolan M."/>
            <person name="Ohm R."/>
            <person name="Pangilinan J."/>
            <person name="Park H.-J."/>
            <person name="Ramirez L."/>
            <person name="Alfaro M."/>
            <person name="Sun H."/>
            <person name="Tritt A."/>
            <person name="Yoshinaga Y."/>
            <person name="Zwiers L.-H."/>
            <person name="Turgeon B."/>
            <person name="Goodwin S."/>
            <person name="Spatafora J."/>
            <person name="Crous P."/>
            <person name="Grigoriev I."/>
        </authorList>
    </citation>
    <scope>NUCLEOTIDE SEQUENCE</scope>
    <source>
        <strain evidence="3">CBS 627.86</strain>
    </source>
</reference>
<evidence type="ECO:0000256" key="1">
    <source>
        <dbReference type="SAM" id="SignalP"/>
    </source>
</evidence>
<dbReference type="AlphaFoldDB" id="A0A6A5YFL5"/>
<evidence type="ECO:0000259" key="2">
    <source>
        <dbReference type="Pfam" id="PF14040"/>
    </source>
</evidence>
<feature type="chain" id="PRO_5025629572" description="Deoxyribonuclease NucA/NucB domain-containing protein" evidence="1">
    <location>
        <begin position="18"/>
        <end position="302"/>
    </location>
</feature>
<gene>
    <name evidence="3" type="ORF">BDV96DRAFT_655080</name>
</gene>
<dbReference type="Pfam" id="PF14040">
    <property type="entry name" value="DNase_NucA_NucB"/>
    <property type="match status" value="1"/>
</dbReference>
<dbReference type="Proteomes" id="UP000799770">
    <property type="component" value="Unassembled WGS sequence"/>
</dbReference>
<sequence length="302" mass="33178">MPTAMVVFLRFVAIAAANPLGHFNVRLDTRSPPQAHGIQFDCNTFPQVCANMCWGIIYPYLSPTIHLVYDKASSSKKRERRKAAGCLDNLKPGNNRCSQSRPGAVKGYNCDEYPFASAKADSSNGHQENRCSRCVPTKENCKQGAAIARGYRDFCKNKAPCSFQVFFGNPGAGAHCNFGAQGNCNPDSAEQCTGSINIIEQRQQHEYEATAPDHPNGTFVKGPAQFRTYQGRLLDGPYGGFIGQAVYFPRSVNQTLHDELIARLECDEDGDDDQFSEITDNMVSDVDHIHKVSLETRLIGGG</sequence>
<protein>
    <recommendedName>
        <fullName evidence="2">Deoxyribonuclease NucA/NucB domain-containing protein</fullName>
    </recommendedName>
</protein>
<evidence type="ECO:0000313" key="3">
    <source>
        <dbReference type="EMBL" id="KAF2106079.1"/>
    </source>
</evidence>
<dbReference type="OrthoDB" id="3878913at2759"/>
<accession>A0A6A5YFL5</accession>
<feature type="signal peptide" evidence="1">
    <location>
        <begin position="1"/>
        <end position="17"/>
    </location>
</feature>
<keyword evidence="1" id="KW-0732">Signal</keyword>
<evidence type="ECO:0000313" key="4">
    <source>
        <dbReference type="Proteomes" id="UP000799770"/>
    </source>
</evidence>
<organism evidence="3 4">
    <name type="scientific">Lophiotrema nucula</name>
    <dbReference type="NCBI Taxonomy" id="690887"/>
    <lineage>
        <taxon>Eukaryota</taxon>
        <taxon>Fungi</taxon>
        <taxon>Dikarya</taxon>
        <taxon>Ascomycota</taxon>
        <taxon>Pezizomycotina</taxon>
        <taxon>Dothideomycetes</taxon>
        <taxon>Pleosporomycetidae</taxon>
        <taxon>Pleosporales</taxon>
        <taxon>Lophiotremataceae</taxon>
        <taxon>Lophiotrema</taxon>
    </lineage>
</organism>
<proteinExistence type="predicted"/>
<keyword evidence="4" id="KW-1185">Reference proteome</keyword>
<dbReference type="EMBL" id="ML977367">
    <property type="protein sequence ID" value="KAF2106079.1"/>
    <property type="molecule type" value="Genomic_DNA"/>
</dbReference>
<feature type="domain" description="Deoxyribonuclease NucA/NucB" evidence="2">
    <location>
        <begin position="69"/>
        <end position="151"/>
    </location>
</feature>
<dbReference type="InterPro" id="IPR029476">
    <property type="entry name" value="DNase_NucA_NucB"/>
</dbReference>